<dbReference type="InterPro" id="IPR003439">
    <property type="entry name" value="ABC_transporter-like_ATP-bd"/>
</dbReference>
<dbReference type="PANTHER" id="PTHR42734">
    <property type="entry name" value="METAL TRANSPORT SYSTEM ATP-BINDING PROTEIN TM_0124-RELATED"/>
    <property type="match status" value="1"/>
</dbReference>
<evidence type="ECO:0000313" key="7">
    <source>
        <dbReference type="Proteomes" id="UP000001556"/>
    </source>
</evidence>
<dbReference type="InterPro" id="IPR027417">
    <property type="entry name" value="P-loop_NTPase"/>
</dbReference>
<name>A4J7U9_DESRM</name>
<dbReference type="PROSITE" id="PS50893">
    <property type="entry name" value="ABC_TRANSPORTER_2"/>
    <property type="match status" value="1"/>
</dbReference>
<proteinExistence type="inferred from homology"/>
<dbReference type="InterPro" id="IPR050153">
    <property type="entry name" value="Metal_Ion_Import_ABC"/>
</dbReference>
<dbReference type="SMART" id="SM00382">
    <property type="entry name" value="AAA"/>
    <property type="match status" value="1"/>
</dbReference>
<dbReference type="OrthoDB" id="9806726at2"/>
<dbReference type="STRING" id="349161.Dred_2646"/>
<organism evidence="6 7">
    <name type="scientific">Desulforamulus reducens (strain ATCC BAA-1160 / DSM 100696 / MI-1)</name>
    <name type="common">Desulfotomaculum reducens</name>
    <dbReference type="NCBI Taxonomy" id="349161"/>
    <lineage>
        <taxon>Bacteria</taxon>
        <taxon>Bacillati</taxon>
        <taxon>Bacillota</taxon>
        <taxon>Clostridia</taxon>
        <taxon>Eubacteriales</taxon>
        <taxon>Peptococcaceae</taxon>
        <taxon>Desulforamulus</taxon>
    </lineage>
</organism>
<dbReference type="FunFam" id="3.40.50.300:FF:000134">
    <property type="entry name" value="Iron-enterobactin ABC transporter ATP-binding protein"/>
    <property type="match status" value="1"/>
</dbReference>
<dbReference type="GO" id="GO:0016887">
    <property type="term" value="F:ATP hydrolysis activity"/>
    <property type="evidence" value="ECO:0007669"/>
    <property type="project" value="InterPro"/>
</dbReference>
<evidence type="ECO:0000256" key="1">
    <source>
        <dbReference type="ARBA" id="ARBA00005417"/>
    </source>
</evidence>
<dbReference type="AlphaFoldDB" id="A4J7U9"/>
<dbReference type="HOGENOM" id="CLU_000604_1_11_9"/>
<comment type="similarity">
    <text evidence="1">Belongs to the ABC transporter superfamily.</text>
</comment>
<dbReference type="InterPro" id="IPR017871">
    <property type="entry name" value="ABC_transporter-like_CS"/>
</dbReference>
<dbReference type="GO" id="GO:0005524">
    <property type="term" value="F:ATP binding"/>
    <property type="evidence" value="ECO:0007669"/>
    <property type="project" value="UniProtKB-KW"/>
</dbReference>
<evidence type="ECO:0000256" key="2">
    <source>
        <dbReference type="ARBA" id="ARBA00022448"/>
    </source>
</evidence>
<dbReference type="Gene3D" id="3.40.50.300">
    <property type="entry name" value="P-loop containing nucleotide triphosphate hydrolases"/>
    <property type="match status" value="1"/>
</dbReference>
<dbReference type="RefSeq" id="WP_011878949.1">
    <property type="nucleotide sequence ID" value="NC_009253.1"/>
</dbReference>
<evidence type="ECO:0000313" key="6">
    <source>
        <dbReference type="EMBL" id="ABO51152.1"/>
    </source>
</evidence>
<feature type="domain" description="ABC transporter" evidence="5">
    <location>
        <begin position="6"/>
        <end position="242"/>
    </location>
</feature>
<accession>A4J7U9</accession>
<sequence length="257" mass="28245">MNKKIITIEGLSFTYGCHPVLNNINLSISSGDVVAIIGPNGSGKTTLLKLVLGQLKPTAGSIKLFGTEAHKLKERFRIGYLAQKATGFNAQFPATVREVICSGRVPRRGLFRSLTKQDHVLVEQILEQVGLKQFANQSIGTLSGGQQQRVLLARALVSQPDLLILDEPNTGVDSHALASMYELLKDLNRCQGITMLIVSHELEGLSSLVSHQICLDKHICTCSCHSFNDPENQLRFCDRRINNHVKAKEPCYGNLSI</sequence>
<dbReference type="Proteomes" id="UP000001556">
    <property type="component" value="Chromosome"/>
</dbReference>
<evidence type="ECO:0000256" key="4">
    <source>
        <dbReference type="ARBA" id="ARBA00022840"/>
    </source>
</evidence>
<dbReference type="SUPFAM" id="SSF52540">
    <property type="entry name" value="P-loop containing nucleoside triphosphate hydrolases"/>
    <property type="match status" value="1"/>
</dbReference>
<evidence type="ECO:0000256" key="3">
    <source>
        <dbReference type="ARBA" id="ARBA00022741"/>
    </source>
</evidence>
<dbReference type="KEGG" id="drm:Dred_2646"/>
<protein>
    <submittedName>
        <fullName evidence="6">ABC transporter related protein</fullName>
    </submittedName>
</protein>
<dbReference type="eggNOG" id="COG1121">
    <property type="taxonomic scope" value="Bacteria"/>
</dbReference>
<dbReference type="PROSITE" id="PS00211">
    <property type="entry name" value="ABC_TRANSPORTER_1"/>
    <property type="match status" value="1"/>
</dbReference>
<dbReference type="Pfam" id="PF00005">
    <property type="entry name" value="ABC_tran"/>
    <property type="match status" value="1"/>
</dbReference>
<keyword evidence="7" id="KW-1185">Reference proteome</keyword>
<evidence type="ECO:0000259" key="5">
    <source>
        <dbReference type="PROSITE" id="PS50893"/>
    </source>
</evidence>
<dbReference type="PANTHER" id="PTHR42734:SF17">
    <property type="entry name" value="METAL TRANSPORT SYSTEM ATP-BINDING PROTEIN TM_0124-RELATED"/>
    <property type="match status" value="1"/>
</dbReference>
<keyword evidence="4" id="KW-0067">ATP-binding</keyword>
<dbReference type="CDD" id="cd03235">
    <property type="entry name" value="ABC_Metallic_Cations"/>
    <property type="match status" value="1"/>
</dbReference>
<reference evidence="6 7" key="1">
    <citation type="submission" date="2007-03" db="EMBL/GenBank/DDBJ databases">
        <title>Complete sequence of Desulfotomaculum reducens MI-1.</title>
        <authorList>
            <consortium name="US DOE Joint Genome Institute"/>
            <person name="Copeland A."/>
            <person name="Lucas S."/>
            <person name="Lapidus A."/>
            <person name="Barry K."/>
            <person name="Detter J.C."/>
            <person name="Glavina del Rio T."/>
            <person name="Hammon N."/>
            <person name="Israni S."/>
            <person name="Dalin E."/>
            <person name="Tice H."/>
            <person name="Pitluck S."/>
            <person name="Sims D."/>
            <person name="Brettin T."/>
            <person name="Bruce D."/>
            <person name="Han C."/>
            <person name="Tapia R."/>
            <person name="Schmutz J."/>
            <person name="Larimer F."/>
            <person name="Land M."/>
            <person name="Hauser L."/>
            <person name="Kyrpides N."/>
            <person name="Kim E."/>
            <person name="Tebo B.M."/>
            <person name="Richardson P."/>
        </authorList>
    </citation>
    <scope>NUCLEOTIDE SEQUENCE [LARGE SCALE GENOMIC DNA]</scope>
    <source>
        <strain evidence="6 7">MI-1</strain>
    </source>
</reference>
<keyword evidence="3" id="KW-0547">Nucleotide-binding</keyword>
<dbReference type="InterPro" id="IPR003593">
    <property type="entry name" value="AAA+_ATPase"/>
</dbReference>
<gene>
    <name evidence="6" type="ordered locus">Dred_2646</name>
</gene>
<dbReference type="EMBL" id="CP000612">
    <property type="protein sequence ID" value="ABO51152.1"/>
    <property type="molecule type" value="Genomic_DNA"/>
</dbReference>
<keyword evidence="2" id="KW-0813">Transport</keyword>